<evidence type="ECO:0000256" key="1">
    <source>
        <dbReference type="ARBA" id="ARBA00023125"/>
    </source>
</evidence>
<protein>
    <recommendedName>
        <fullName evidence="3">HTH cro/C1-type domain-containing protein</fullName>
    </recommendedName>
</protein>
<dbReference type="CDD" id="cd00093">
    <property type="entry name" value="HTH_XRE"/>
    <property type="match status" value="1"/>
</dbReference>
<keyword evidence="1" id="KW-0238">DNA-binding</keyword>
<feature type="domain" description="HTH cro/C1-type" evidence="3">
    <location>
        <begin position="32"/>
        <end position="86"/>
    </location>
</feature>
<dbReference type="InterPro" id="IPR050807">
    <property type="entry name" value="TransReg_Diox_bact_type"/>
</dbReference>
<dbReference type="SUPFAM" id="SSF47413">
    <property type="entry name" value="lambda repressor-like DNA-binding domains"/>
    <property type="match status" value="1"/>
</dbReference>
<accession>A0ABP9KRY4</accession>
<comment type="caution">
    <text evidence="4">The sequence shown here is derived from an EMBL/GenBank/DDBJ whole genome shotgun (WGS) entry which is preliminary data.</text>
</comment>
<evidence type="ECO:0000313" key="5">
    <source>
        <dbReference type="Proteomes" id="UP001500603"/>
    </source>
</evidence>
<evidence type="ECO:0000256" key="2">
    <source>
        <dbReference type="SAM" id="MobiDB-lite"/>
    </source>
</evidence>
<dbReference type="InterPro" id="IPR001387">
    <property type="entry name" value="Cro/C1-type_HTH"/>
</dbReference>
<evidence type="ECO:0000313" key="4">
    <source>
        <dbReference type="EMBL" id="GAA5063199.1"/>
    </source>
</evidence>
<dbReference type="EMBL" id="BAABJM010000005">
    <property type="protein sequence ID" value="GAA5063199.1"/>
    <property type="molecule type" value="Genomic_DNA"/>
</dbReference>
<keyword evidence="5" id="KW-1185">Reference proteome</keyword>
<feature type="region of interest" description="Disordered" evidence="2">
    <location>
        <begin position="1"/>
        <end position="21"/>
    </location>
</feature>
<evidence type="ECO:0000259" key="3">
    <source>
        <dbReference type="PROSITE" id="PS50943"/>
    </source>
</evidence>
<organism evidence="4 5">
    <name type="scientific">Nocardia callitridis</name>
    <dbReference type="NCBI Taxonomy" id="648753"/>
    <lineage>
        <taxon>Bacteria</taxon>
        <taxon>Bacillati</taxon>
        <taxon>Actinomycetota</taxon>
        <taxon>Actinomycetes</taxon>
        <taxon>Mycobacteriales</taxon>
        <taxon>Nocardiaceae</taxon>
        <taxon>Nocardia</taxon>
    </lineage>
</organism>
<dbReference type="InterPro" id="IPR010982">
    <property type="entry name" value="Lambda_DNA-bd_dom_sf"/>
</dbReference>
<dbReference type="Gene3D" id="1.10.260.40">
    <property type="entry name" value="lambda repressor-like DNA-binding domains"/>
    <property type="match status" value="1"/>
</dbReference>
<dbReference type="Pfam" id="PF13560">
    <property type="entry name" value="HTH_31"/>
    <property type="match status" value="1"/>
</dbReference>
<proteinExistence type="predicted"/>
<dbReference type="Proteomes" id="UP001500603">
    <property type="component" value="Unassembled WGS sequence"/>
</dbReference>
<gene>
    <name evidence="4" type="ORF">GCM10023318_47640</name>
</gene>
<dbReference type="SMART" id="SM00530">
    <property type="entry name" value="HTH_XRE"/>
    <property type="match status" value="1"/>
</dbReference>
<name>A0ABP9KRY4_9NOCA</name>
<dbReference type="PANTHER" id="PTHR46797">
    <property type="entry name" value="HTH-TYPE TRANSCRIPTIONAL REGULATOR"/>
    <property type="match status" value="1"/>
</dbReference>
<dbReference type="PROSITE" id="PS50943">
    <property type="entry name" value="HTH_CROC1"/>
    <property type="match status" value="1"/>
</dbReference>
<dbReference type="PANTHER" id="PTHR46797:SF1">
    <property type="entry name" value="METHYLPHOSPHONATE SYNTHASE"/>
    <property type="match status" value="1"/>
</dbReference>
<reference evidence="5" key="1">
    <citation type="journal article" date="2019" name="Int. J. Syst. Evol. Microbiol.">
        <title>The Global Catalogue of Microorganisms (GCM) 10K type strain sequencing project: providing services to taxonomists for standard genome sequencing and annotation.</title>
        <authorList>
            <consortium name="The Broad Institute Genomics Platform"/>
            <consortium name="The Broad Institute Genome Sequencing Center for Infectious Disease"/>
            <person name="Wu L."/>
            <person name="Ma J."/>
        </authorList>
    </citation>
    <scope>NUCLEOTIDE SEQUENCE [LARGE SCALE GENOMIC DNA]</scope>
    <source>
        <strain evidence="5">JCM 18298</strain>
    </source>
</reference>
<sequence length="115" mass="13352">MIDIRSWRGPRQQPRPPVAPSPLLRVIYGEVLRDERRDQDRTLAEVSRQVGMSKQYLSEIERGRKEPSSEILHSVCEALELPVEQLLTRGARRLSAFRRLDRRPASEPRIELRAA</sequence>